<evidence type="ECO:0000313" key="11">
    <source>
        <dbReference type="Proteomes" id="UP000323386"/>
    </source>
</evidence>
<dbReference type="Proteomes" id="UP000323386">
    <property type="component" value="Unassembled WGS sequence"/>
</dbReference>
<dbReference type="GO" id="GO:0006397">
    <property type="term" value="P:mRNA processing"/>
    <property type="evidence" value="ECO:0007669"/>
    <property type="project" value="UniProtKB-KW"/>
</dbReference>
<evidence type="ECO:0000256" key="7">
    <source>
        <dbReference type="ARBA" id="ARBA00023242"/>
    </source>
</evidence>
<dbReference type="PANTHER" id="PTHR31077">
    <property type="entry name" value="U4/U6.U5 SMALL NUCLEAR RIBONUCLEOPROTEIN 27 KDA PROTEIN"/>
    <property type="match status" value="1"/>
</dbReference>
<dbReference type="EMBL" id="OOIP01000004">
    <property type="protein sequence ID" value="SPO36335.1"/>
    <property type="molecule type" value="Genomic_DNA"/>
</dbReference>
<keyword evidence="6" id="KW-0508">mRNA splicing</keyword>
<dbReference type="Pfam" id="PF08648">
    <property type="entry name" value="SNRNP27"/>
    <property type="match status" value="1"/>
</dbReference>
<feature type="compositionally biased region" description="Basic and acidic residues" evidence="8">
    <location>
        <begin position="13"/>
        <end position="38"/>
    </location>
</feature>
<comment type="subunit">
    <text evidence="4">Part of a tri-snRNP complex.</text>
</comment>
<keyword evidence="11" id="KW-1185">Reference proteome</keyword>
<accession>A0A5C3EX30</accession>
<dbReference type="GO" id="GO:0008380">
    <property type="term" value="P:RNA splicing"/>
    <property type="evidence" value="ECO:0007669"/>
    <property type="project" value="UniProtKB-KW"/>
</dbReference>
<reference evidence="10 11" key="1">
    <citation type="submission" date="2018-03" db="EMBL/GenBank/DDBJ databases">
        <authorList>
            <person name="Guldener U."/>
        </authorList>
    </citation>
    <scope>NUCLEOTIDE SEQUENCE [LARGE SCALE GENOMIC DNA]</scope>
    <source>
        <strain evidence="10 11">DAOM196992</strain>
    </source>
</reference>
<feature type="compositionally biased region" description="Acidic residues" evidence="8">
    <location>
        <begin position="107"/>
        <end position="118"/>
    </location>
</feature>
<protein>
    <recommendedName>
        <fullName evidence="9">U4/U6.U5 small nuclear ribonucleoprotein 27kDa protein domain-containing protein</fullName>
    </recommendedName>
</protein>
<sequence>MSDRRASPPRRSGVRDYERERDRDRDRDWRSGSSRYRDAPPPSSSSSRPYGGGERGGPPPSSSSRHKRSVSPPSRGDDADPGRDRDRRRDRDHDHDRERASSKEEAGQPEDGEVEDTGDAAAGPSEEDMMAMLGFGGFGTTKGKKVAANEAGAAEVKKERTWRQYMNRKGGFNRPLDKI</sequence>
<organism evidence="10 11">
    <name type="scientific">Pseudozyma flocculosa</name>
    <dbReference type="NCBI Taxonomy" id="84751"/>
    <lineage>
        <taxon>Eukaryota</taxon>
        <taxon>Fungi</taxon>
        <taxon>Dikarya</taxon>
        <taxon>Basidiomycota</taxon>
        <taxon>Ustilaginomycotina</taxon>
        <taxon>Ustilaginomycetes</taxon>
        <taxon>Ustilaginales</taxon>
        <taxon>Ustilaginaceae</taxon>
        <taxon>Pseudozyma</taxon>
    </lineage>
</organism>
<gene>
    <name evidence="10" type="ORF">PSFLO_01806</name>
</gene>
<keyword evidence="5" id="KW-0507">mRNA processing</keyword>
<evidence type="ECO:0000256" key="1">
    <source>
        <dbReference type="ARBA" id="ARBA00003632"/>
    </source>
</evidence>
<feature type="compositionally biased region" description="Basic and acidic residues" evidence="8">
    <location>
        <begin position="75"/>
        <end position="106"/>
    </location>
</feature>
<evidence type="ECO:0000256" key="8">
    <source>
        <dbReference type="SAM" id="MobiDB-lite"/>
    </source>
</evidence>
<feature type="domain" description="U4/U6.U5 small nuclear ribonucleoprotein 27kDa protein" evidence="9">
    <location>
        <begin position="125"/>
        <end position="179"/>
    </location>
</feature>
<evidence type="ECO:0000256" key="2">
    <source>
        <dbReference type="ARBA" id="ARBA00004123"/>
    </source>
</evidence>
<keyword evidence="7" id="KW-0539">Nucleus</keyword>
<evidence type="ECO:0000256" key="6">
    <source>
        <dbReference type="ARBA" id="ARBA00023187"/>
    </source>
</evidence>
<evidence type="ECO:0000313" key="10">
    <source>
        <dbReference type="EMBL" id="SPO36335.1"/>
    </source>
</evidence>
<dbReference type="GO" id="GO:0071011">
    <property type="term" value="C:precatalytic spliceosome"/>
    <property type="evidence" value="ECO:0007669"/>
    <property type="project" value="TreeGrafter"/>
</dbReference>
<evidence type="ECO:0000256" key="4">
    <source>
        <dbReference type="ARBA" id="ARBA00011825"/>
    </source>
</evidence>
<comment type="subcellular location">
    <subcellularLocation>
        <location evidence="2">Nucleus</location>
    </subcellularLocation>
</comment>
<dbReference type="OrthoDB" id="21368at2759"/>
<feature type="region of interest" description="Disordered" evidence="8">
    <location>
        <begin position="1"/>
        <end position="136"/>
    </location>
</feature>
<evidence type="ECO:0000259" key="9">
    <source>
        <dbReference type="Pfam" id="PF08648"/>
    </source>
</evidence>
<evidence type="ECO:0000256" key="5">
    <source>
        <dbReference type="ARBA" id="ARBA00022664"/>
    </source>
</evidence>
<dbReference type="InterPro" id="IPR013957">
    <property type="entry name" value="SNRNP27"/>
</dbReference>
<evidence type="ECO:0000256" key="3">
    <source>
        <dbReference type="ARBA" id="ARBA00008218"/>
    </source>
</evidence>
<proteinExistence type="inferred from homology"/>
<comment type="function">
    <text evidence="1">May play a role in mRNA splicing.</text>
</comment>
<dbReference type="AlphaFoldDB" id="A0A5C3EX30"/>
<dbReference type="PANTHER" id="PTHR31077:SF1">
    <property type="entry name" value="U4_U6.U5 SMALL NUCLEAR RIBONUCLEOPROTEIN 27 KDA PROTEIN"/>
    <property type="match status" value="1"/>
</dbReference>
<comment type="similarity">
    <text evidence="3">Belongs to the SNUT3 family.</text>
</comment>
<name>A0A5C3EX30_9BASI</name>